<dbReference type="EMBL" id="BAPV01000061">
    <property type="protein sequence ID" value="GBQ94119.1"/>
    <property type="molecule type" value="Genomic_DNA"/>
</dbReference>
<evidence type="ECO:0000313" key="4">
    <source>
        <dbReference type="Proteomes" id="UP001062776"/>
    </source>
</evidence>
<dbReference type="Pfam" id="PF00005">
    <property type="entry name" value="ABC_tran"/>
    <property type="match status" value="1"/>
</dbReference>
<keyword evidence="1" id="KW-0813">Transport</keyword>
<name>A0ABQ0Q6Y9_9PROT</name>
<dbReference type="RefSeq" id="WP_264817611.1">
    <property type="nucleotide sequence ID" value="NZ_BAPV01000061.1"/>
</dbReference>
<dbReference type="PROSITE" id="PS50893">
    <property type="entry name" value="ABC_TRANSPORTER_2"/>
    <property type="match status" value="1"/>
</dbReference>
<accession>A0ABQ0Q6Y9</accession>
<reference evidence="3" key="1">
    <citation type="submission" date="2013-04" db="EMBL/GenBank/DDBJ databases">
        <title>The genome sequencing project of 58 acetic acid bacteria.</title>
        <authorList>
            <person name="Okamoto-Kainuma A."/>
            <person name="Ishikawa M."/>
            <person name="Umino S."/>
            <person name="Koizumi Y."/>
            <person name="Shiwa Y."/>
            <person name="Yoshikawa H."/>
            <person name="Matsutani M."/>
            <person name="Matsushita K."/>
        </authorList>
    </citation>
    <scope>NUCLEOTIDE SEQUENCE</scope>
    <source>
        <strain evidence="3">NRIC 0535</strain>
    </source>
</reference>
<protein>
    <submittedName>
        <fullName evidence="3">Spermidine/putrescine ABC transporter ATP-binding protein</fullName>
    </submittedName>
</protein>
<dbReference type="PANTHER" id="PTHR42781:SF4">
    <property type="entry name" value="SPERMIDINE_PUTRESCINE IMPORT ATP-BINDING PROTEIN POTA"/>
    <property type="match status" value="1"/>
</dbReference>
<dbReference type="InterPro" id="IPR027417">
    <property type="entry name" value="P-loop_NTPase"/>
</dbReference>
<comment type="caution">
    <text evidence="3">The sequence shown here is derived from an EMBL/GenBank/DDBJ whole genome shotgun (WGS) entry which is preliminary data.</text>
</comment>
<dbReference type="InterPro" id="IPR008995">
    <property type="entry name" value="Mo/tungstate-bd_C_term_dom"/>
</dbReference>
<feature type="domain" description="ABC transporter" evidence="2">
    <location>
        <begin position="3"/>
        <end position="238"/>
    </location>
</feature>
<dbReference type="Proteomes" id="UP001062776">
    <property type="component" value="Unassembled WGS sequence"/>
</dbReference>
<dbReference type="PANTHER" id="PTHR42781">
    <property type="entry name" value="SPERMIDINE/PUTRESCINE IMPORT ATP-BINDING PROTEIN POTA"/>
    <property type="match status" value="1"/>
</dbReference>
<sequence>MAISARGGVPVLLLDNLCLFYGSDSFSLSVNEGDALSLMGGEPGVLSRLCDILAGFRSPVQGRILIAGEDITTSAPERRPIALVSPRDPVFGHLDVADNIAFPLRVQGAATDTIRSRTARVMALTGLEALATTRADRLTPEQDLRLKLARALAYAPRVLVLDDVLSGLDFRGAAKARQLLSNLQRALGLSMVYAARGREDAVWLGGRIALFDRETLVQCADAATLLERPSDARSAGLFGEANLLTGHVLSIDDDVARIHLACGGVVEAMADEALEADSLCTLCVRPDRMTPLFGTSIAGDDETPPLMASIQSVLHTGDQIRLRLRLADGAEIDMRRPLLQSTRVIKPGATLQLAWQASQAVAFPMKDDL</sequence>
<dbReference type="SUPFAM" id="SSF50331">
    <property type="entry name" value="MOP-like"/>
    <property type="match status" value="1"/>
</dbReference>
<proteinExistence type="predicted"/>
<dbReference type="Pfam" id="PF08402">
    <property type="entry name" value="TOBE_2"/>
    <property type="match status" value="1"/>
</dbReference>
<evidence type="ECO:0000259" key="2">
    <source>
        <dbReference type="PROSITE" id="PS50893"/>
    </source>
</evidence>
<dbReference type="InterPro" id="IPR003439">
    <property type="entry name" value="ABC_transporter-like_ATP-bd"/>
</dbReference>
<dbReference type="Gene3D" id="3.40.50.300">
    <property type="entry name" value="P-loop containing nucleotide triphosphate hydrolases"/>
    <property type="match status" value="1"/>
</dbReference>
<dbReference type="InterPro" id="IPR013611">
    <property type="entry name" value="Transp-assoc_OB_typ2"/>
</dbReference>
<dbReference type="SUPFAM" id="SSF52540">
    <property type="entry name" value="P-loop containing nucleoside triphosphate hydrolases"/>
    <property type="match status" value="1"/>
</dbReference>
<keyword evidence="4" id="KW-1185">Reference proteome</keyword>
<evidence type="ECO:0000313" key="3">
    <source>
        <dbReference type="EMBL" id="GBQ94119.1"/>
    </source>
</evidence>
<keyword evidence="3" id="KW-0547">Nucleotide-binding</keyword>
<evidence type="ECO:0000256" key="1">
    <source>
        <dbReference type="ARBA" id="ARBA00022448"/>
    </source>
</evidence>
<organism evidence="3 4">
    <name type="scientific">Asaia krungthepensis NRIC 0535</name>
    <dbReference type="NCBI Taxonomy" id="1307925"/>
    <lineage>
        <taxon>Bacteria</taxon>
        <taxon>Pseudomonadati</taxon>
        <taxon>Pseudomonadota</taxon>
        <taxon>Alphaproteobacteria</taxon>
        <taxon>Acetobacterales</taxon>
        <taxon>Acetobacteraceae</taxon>
        <taxon>Asaia</taxon>
    </lineage>
</organism>
<dbReference type="InterPro" id="IPR050093">
    <property type="entry name" value="ABC_SmlMolc_Importer"/>
</dbReference>
<keyword evidence="3" id="KW-0067">ATP-binding</keyword>
<dbReference type="GO" id="GO:0005524">
    <property type="term" value="F:ATP binding"/>
    <property type="evidence" value="ECO:0007669"/>
    <property type="project" value="UniProtKB-KW"/>
</dbReference>
<gene>
    <name evidence="3" type="ORF">AA0535_3055</name>
</gene>